<reference evidence="1" key="1">
    <citation type="submission" date="2022-04" db="EMBL/GenBank/DDBJ databases">
        <title>Carnegiea gigantea Genome sequencing and assembly v2.</title>
        <authorList>
            <person name="Copetti D."/>
            <person name="Sanderson M.J."/>
            <person name="Burquez A."/>
            <person name="Wojciechowski M.F."/>
        </authorList>
    </citation>
    <scope>NUCLEOTIDE SEQUENCE</scope>
    <source>
        <strain evidence="1">SGP5-SGP5p</strain>
        <tissue evidence="1">Aerial part</tissue>
    </source>
</reference>
<dbReference type="OrthoDB" id="1108994at2759"/>
<organism evidence="1 2">
    <name type="scientific">Carnegiea gigantea</name>
    <dbReference type="NCBI Taxonomy" id="171969"/>
    <lineage>
        <taxon>Eukaryota</taxon>
        <taxon>Viridiplantae</taxon>
        <taxon>Streptophyta</taxon>
        <taxon>Embryophyta</taxon>
        <taxon>Tracheophyta</taxon>
        <taxon>Spermatophyta</taxon>
        <taxon>Magnoliopsida</taxon>
        <taxon>eudicotyledons</taxon>
        <taxon>Gunneridae</taxon>
        <taxon>Pentapetalae</taxon>
        <taxon>Caryophyllales</taxon>
        <taxon>Cactineae</taxon>
        <taxon>Cactaceae</taxon>
        <taxon>Cactoideae</taxon>
        <taxon>Echinocereeae</taxon>
        <taxon>Carnegiea</taxon>
    </lineage>
</organism>
<protein>
    <submittedName>
        <fullName evidence="1">Uncharacterized protein</fullName>
    </submittedName>
</protein>
<dbReference type="EMBL" id="JAKOGI010002280">
    <property type="protein sequence ID" value="KAJ8422361.1"/>
    <property type="molecule type" value="Genomic_DNA"/>
</dbReference>
<evidence type="ECO:0000313" key="1">
    <source>
        <dbReference type="EMBL" id="KAJ8422361.1"/>
    </source>
</evidence>
<comment type="caution">
    <text evidence="1">The sequence shown here is derived from an EMBL/GenBank/DDBJ whole genome shotgun (WGS) entry which is preliminary data.</text>
</comment>
<sequence length="209" mass="23778">MRDLNAALLMKLGWRMLTEPESIWARVLRFKYCQGRHLLHPPNRTPMGMVSIGWKGMLENLNPLQRGVGMAVGDDRATAFWLDRCAEPSPLLIFMIRHVPVEKMERRVWDYRCASQGWKCDELSVYVPPPILHRIASFELMEEGVGNNYFWIGEKEGLFLLNPLSASFSKNLHPVKAAGDGFGRLRPRSASCKRAGKSKFLIAIGKPIK</sequence>
<name>A0A9Q1JJC4_9CARY</name>
<dbReference type="AlphaFoldDB" id="A0A9Q1JJC4"/>
<proteinExistence type="predicted"/>
<accession>A0A9Q1JJC4</accession>
<gene>
    <name evidence="1" type="ORF">Cgig2_023906</name>
</gene>
<keyword evidence="2" id="KW-1185">Reference proteome</keyword>
<evidence type="ECO:0000313" key="2">
    <source>
        <dbReference type="Proteomes" id="UP001153076"/>
    </source>
</evidence>
<dbReference type="Proteomes" id="UP001153076">
    <property type="component" value="Unassembled WGS sequence"/>
</dbReference>